<dbReference type="EC" id="2.3.1.157" evidence="20"/>
<dbReference type="EC" id="2.7.7.23" evidence="20"/>
<comment type="catalytic activity">
    <reaction evidence="18 20">
        <text>N-acetyl-alpha-D-glucosamine 1-phosphate + UTP + H(+) = UDP-N-acetyl-alpha-D-glucosamine + diphosphate</text>
        <dbReference type="Rhea" id="RHEA:13509"/>
        <dbReference type="ChEBI" id="CHEBI:15378"/>
        <dbReference type="ChEBI" id="CHEBI:33019"/>
        <dbReference type="ChEBI" id="CHEBI:46398"/>
        <dbReference type="ChEBI" id="CHEBI:57705"/>
        <dbReference type="ChEBI" id="CHEBI:57776"/>
        <dbReference type="EC" id="2.7.7.23"/>
    </reaction>
</comment>
<feature type="region of interest" description="Linker" evidence="20">
    <location>
        <begin position="234"/>
        <end position="254"/>
    </location>
</feature>
<dbReference type="GO" id="GO:0009252">
    <property type="term" value="P:peptidoglycan biosynthetic process"/>
    <property type="evidence" value="ECO:0007669"/>
    <property type="project" value="UniProtKB-UniRule"/>
</dbReference>
<feature type="binding site" evidence="20">
    <location>
        <position position="231"/>
    </location>
    <ligand>
        <name>Mg(2+)</name>
        <dbReference type="ChEBI" id="CHEBI:18420"/>
    </ligand>
</feature>
<dbReference type="Pfam" id="PF00483">
    <property type="entry name" value="NTP_transferase"/>
    <property type="match status" value="1"/>
</dbReference>
<dbReference type="InterPro" id="IPR029044">
    <property type="entry name" value="Nucleotide-diphossugar_trans"/>
</dbReference>
<feature type="binding site" evidence="20">
    <location>
        <position position="369"/>
    </location>
    <ligand>
        <name>UDP-N-acetyl-alpha-D-glucosamine</name>
        <dbReference type="ChEBI" id="CHEBI:57705"/>
    </ligand>
</feature>
<dbReference type="Gene3D" id="3.90.550.10">
    <property type="entry name" value="Spore Coat Polysaccharide Biosynthesis Protein SpsA, Chain A"/>
    <property type="match status" value="1"/>
</dbReference>
<evidence type="ECO:0000256" key="16">
    <source>
        <dbReference type="ARBA" id="ARBA00023316"/>
    </source>
</evidence>
<dbReference type="OrthoDB" id="9775031at2"/>
<dbReference type="CDD" id="cd02540">
    <property type="entry name" value="GT2_GlmU_N_bac"/>
    <property type="match status" value="1"/>
</dbReference>
<evidence type="ECO:0000256" key="18">
    <source>
        <dbReference type="ARBA" id="ARBA00048493"/>
    </source>
</evidence>
<comment type="caution">
    <text evidence="23">The sequence shown here is derived from an EMBL/GenBank/DDBJ whole genome shotgun (WGS) entry which is preliminary data.</text>
</comment>
<comment type="subcellular location">
    <subcellularLocation>
        <location evidence="1 20">Cytoplasm</location>
    </subcellularLocation>
</comment>
<reference evidence="23 24" key="1">
    <citation type="submission" date="2016-09" db="EMBL/GenBank/DDBJ databases">
        <title>Genome sequence of Eubacterium angustum.</title>
        <authorList>
            <person name="Poehlein A."/>
            <person name="Daniel R."/>
        </authorList>
    </citation>
    <scope>NUCLEOTIDE SEQUENCE [LARGE SCALE GENOMIC DNA]</scope>
    <source>
        <strain evidence="23 24">DSM 1989</strain>
    </source>
</reference>
<evidence type="ECO:0000256" key="4">
    <source>
        <dbReference type="ARBA" id="ARBA00007707"/>
    </source>
</evidence>
<feature type="binding site" evidence="20">
    <location>
        <position position="106"/>
    </location>
    <ligand>
        <name>Mg(2+)</name>
        <dbReference type="ChEBI" id="CHEBI:18420"/>
    </ligand>
</feature>
<gene>
    <name evidence="20 23" type="primary">glmU</name>
    <name evidence="23" type="ORF">EUAN_17690</name>
</gene>
<dbReference type="Pfam" id="PF00132">
    <property type="entry name" value="Hexapep"/>
    <property type="match status" value="1"/>
</dbReference>
<dbReference type="GO" id="GO:0019134">
    <property type="term" value="F:glucosamine-1-phosphate N-acetyltransferase activity"/>
    <property type="evidence" value="ECO:0007669"/>
    <property type="project" value="UniProtKB-UniRule"/>
</dbReference>
<dbReference type="UniPathway" id="UPA00973"/>
<dbReference type="SUPFAM" id="SSF53448">
    <property type="entry name" value="Nucleotide-diphospho-sugar transferases"/>
    <property type="match status" value="1"/>
</dbReference>
<comment type="catalytic activity">
    <reaction evidence="17 20">
        <text>alpha-D-glucosamine 1-phosphate + acetyl-CoA = N-acetyl-alpha-D-glucosamine 1-phosphate + CoA + H(+)</text>
        <dbReference type="Rhea" id="RHEA:13725"/>
        <dbReference type="ChEBI" id="CHEBI:15378"/>
        <dbReference type="ChEBI" id="CHEBI:57287"/>
        <dbReference type="ChEBI" id="CHEBI:57288"/>
        <dbReference type="ChEBI" id="CHEBI:57776"/>
        <dbReference type="ChEBI" id="CHEBI:58516"/>
        <dbReference type="EC" id="2.3.1.157"/>
    </reaction>
</comment>
<evidence type="ECO:0000256" key="14">
    <source>
        <dbReference type="ARBA" id="ARBA00023268"/>
    </source>
</evidence>
<feature type="binding site" evidence="20">
    <location>
        <begin position="82"/>
        <end position="83"/>
    </location>
    <ligand>
        <name>UDP-N-acetyl-alpha-D-glucosamine</name>
        <dbReference type="ChEBI" id="CHEBI:57705"/>
    </ligand>
</feature>
<feature type="domain" description="Nucleotidyl transferase" evidence="21">
    <location>
        <begin position="3"/>
        <end position="217"/>
    </location>
</feature>
<evidence type="ECO:0000256" key="8">
    <source>
        <dbReference type="ARBA" id="ARBA00022695"/>
    </source>
</evidence>
<protein>
    <recommendedName>
        <fullName evidence="20">Bifunctional protein GlmU</fullName>
    </recommendedName>
    <domain>
        <recommendedName>
            <fullName evidence="20">UDP-N-acetylglucosamine pyrophosphorylase</fullName>
            <ecNumber evidence="20">2.7.7.23</ecNumber>
        </recommendedName>
        <alternativeName>
            <fullName evidence="20">N-acetylglucosamine-1-phosphate uridyltransferase</fullName>
        </alternativeName>
    </domain>
    <domain>
        <recommendedName>
            <fullName evidence="20">Glucosamine-1-phosphate N-acetyltransferase</fullName>
            <ecNumber evidence="20">2.3.1.157</ecNumber>
        </recommendedName>
    </domain>
</protein>
<comment type="similarity">
    <text evidence="5 20">In the N-terminal section; belongs to the N-acetylglucosamine-1-phosphate uridyltransferase family.</text>
</comment>
<comment type="subunit">
    <text evidence="20">Homotrimer.</text>
</comment>
<comment type="pathway">
    <text evidence="20">Bacterial outer membrane biogenesis; LPS lipid A biosynthesis.</text>
</comment>
<comment type="cofactor">
    <cofactor evidence="20">
        <name>Mg(2+)</name>
        <dbReference type="ChEBI" id="CHEBI:18420"/>
    </cofactor>
    <text evidence="20">Binds 1 Mg(2+) ion per subunit.</text>
</comment>
<evidence type="ECO:0000256" key="20">
    <source>
        <dbReference type="HAMAP-Rule" id="MF_01631"/>
    </source>
</evidence>
<dbReference type="NCBIfam" id="TIGR01173">
    <property type="entry name" value="glmU"/>
    <property type="match status" value="1"/>
</dbReference>
<comment type="similarity">
    <text evidence="4 20">In the C-terminal section; belongs to the transferase hexapeptide repeat family.</text>
</comment>
<dbReference type="NCBIfam" id="NF010934">
    <property type="entry name" value="PRK14354.1"/>
    <property type="match status" value="1"/>
</dbReference>
<keyword evidence="10 20" id="KW-0677">Repeat</keyword>
<feature type="binding site" evidence="20">
    <location>
        <begin position="389"/>
        <end position="390"/>
    </location>
    <ligand>
        <name>acetyl-CoA</name>
        <dbReference type="ChEBI" id="CHEBI:57288"/>
    </ligand>
</feature>
<dbReference type="GO" id="GO:0003977">
    <property type="term" value="F:UDP-N-acetylglucosamine diphosphorylase activity"/>
    <property type="evidence" value="ECO:0007669"/>
    <property type="project" value="UniProtKB-UniRule"/>
</dbReference>
<keyword evidence="11 20" id="KW-0460">Magnesium</keyword>
<feature type="binding site" evidence="20">
    <location>
        <position position="426"/>
    </location>
    <ligand>
        <name>acetyl-CoA</name>
        <dbReference type="ChEBI" id="CHEBI:57288"/>
    </ligand>
</feature>
<feature type="region of interest" description="Pyrophosphorylase" evidence="20">
    <location>
        <begin position="1"/>
        <end position="233"/>
    </location>
</feature>
<dbReference type="GO" id="GO:0000287">
    <property type="term" value="F:magnesium ion binding"/>
    <property type="evidence" value="ECO:0007669"/>
    <property type="project" value="UniProtKB-UniRule"/>
</dbReference>
<dbReference type="InterPro" id="IPR056729">
    <property type="entry name" value="GMPPB_C"/>
</dbReference>
<evidence type="ECO:0000256" key="11">
    <source>
        <dbReference type="ARBA" id="ARBA00022842"/>
    </source>
</evidence>
<dbReference type="GO" id="GO:0009245">
    <property type="term" value="P:lipid A biosynthetic process"/>
    <property type="evidence" value="ECO:0007669"/>
    <property type="project" value="UniProtKB-UniRule"/>
</dbReference>
<dbReference type="HAMAP" id="MF_01631">
    <property type="entry name" value="GlmU"/>
    <property type="match status" value="1"/>
</dbReference>
<feature type="binding site" evidence="20">
    <location>
        <position position="443"/>
    </location>
    <ligand>
        <name>acetyl-CoA</name>
        <dbReference type="ChEBI" id="CHEBI:57288"/>
    </ligand>
</feature>
<dbReference type="Pfam" id="PF25087">
    <property type="entry name" value="GMPPB_C"/>
    <property type="match status" value="1"/>
</dbReference>
<keyword evidence="15 20" id="KW-0012">Acyltransferase</keyword>
<comment type="caution">
    <text evidence="20">Lacks conserved residue(s) required for the propagation of feature annotation.</text>
</comment>
<feature type="binding site" evidence="20">
    <location>
        <position position="21"/>
    </location>
    <ligand>
        <name>UDP-N-acetyl-alpha-D-glucosamine</name>
        <dbReference type="ChEBI" id="CHEBI:57705"/>
    </ligand>
</feature>
<sequence length="460" mass="49411">MIKSIILAAGEGSRMKSDLPKCSHKVCGKALINHIVDAATAAGVEKNVVVVGHGADKVKFIVEKQERVEFVQQPVGEGAPYGTGFAVKQGIDHVEDGDTVLILCGDTPLIKSETIEAFTKYHIEGNYSVTVLTSKLEDPTDYGRIIRDGSGEVTGIVEQKEATPEQLEIDEVNSGIYCFEGKTLKSVLGKIDNNNAKGEYYITDAIHIVRAEGGAVGGYIASDSGEIQGINSKKQLAEAEEVMRNRVNEKLMAEGAIMVDPKSTYIGVDVKIGRDTVIYPGVILEGKTEIGRDSVIGHGCRIVDSKIGDFVEVQSSTVVESSIDDSSKIGPYAYLRPNSRIGKHVKIGDFVEVKNSNVGDNSKASHLSYIGDSDVGNDVNIGCGVVFVNYDGVSKHRSTVKDKAFIGCNVNLISPVTVEESAYIAAGSTITDDVSANSLAIARERQVEKKDWVLKRGLKK</sequence>
<feature type="binding site" evidence="20">
    <location>
        <position position="143"/>
    </location>
    <ligand>
        <name>UDP-N-acetyl-alpha-D-glucosamine</name>
        <dbReference type="ChEBI" id="CHEBI:57705"/>
    </ligand>
</feature>
<dbReference type="GO" id="GO:0016020">
    <property type="term" value="C:membrane"/>
    <property type="evidence" value="ECO:0007669"/>
    <property type="project" value="GOC"/>
</dbReference>
<comment type="pathway">
    <text evidence="2 20">Nucleotide-sugar biosynthesis; UDP-N-acetyl-alpha-D-glucosamine biosynthesis; N-acetyl-alpha-D-glucosamine 1-phosphate from alpha-D-glucosamine 6-phosphate (route II): step 2/2.</text>
</comment>
<dbReference type="GO" id="GO:0005737">
    <property type="term" value="C:cytoplasm"/>
    <property type="evidence" value="ECO:0007669"/>
    <property type="project" value="UniProtKB-SubCell"/>
</dbReference>
<comment type="pathway">
    <text evidence="3 20">Nucleotide-sugar biosynthesis; UDP-N-acetyl-alpha-D-glucosamine biosynthesis; UDP-N-acetyl-alpha-D-glucosamine from N-acetyl-alpha-D-glucosamine 1-phosphate: step 1/1.</text>
</comment>
<dbReference type="InterPro" id="IPR001451">
    <property type="entry name" value="Hexapep"/>
</dbReference>
<organism evidence="23 24">
    <name type="scientific">Andreesenia angusta</name>
    <dbReference type="NCBI Taxonomy" id="39480"/>
    <lineage>
        <taxon>Bacteria</taxon>
        <taxon>Bacillati</taxon>
        <taxon>Bacillota</taxon>
        <taxon>Tissierellia</taxon>
        <taxon>Tissierellales</taxon>
        <taxon>Gottschalkiaceae</taxon>
        <taxon>Andreesenia</taxon>
    </lineage>
</organism>
<feature type="region of interest" description="N-acetyltransferase" evidence="20">
    <location>
        <begin position="255"/>
        <end position="460"/>
    </location>
</feature>
<evidence type="ECO:0000256" key="17">
    <source>
        <dbReference type="ARBA" id="ARBA00048247"/>
    </source>
</evidence>
<keyword evidence="8 20" id="KW-0548">Nucleotidyltransferase</keyword>
<evidence type="ECO:0000256" key="6">
    <source>
        <dbReference type="ARBA" id="ARBA00022490"/>
    </source>
</evidence>
<feature type="binding site" evidence="20">
    <location>
        <position position="158"/>
    </location>
    <ligand>
        <name>UDP-N-acetyl-alpha-D-glucosamine</name>
        <dbReference type="ChEBI" id="CHEBI:57705"/>
    </ligand>
</feature>
<dbReference type="Gene3D" id="2.160.10.10">
    <property type="entry name" value="Hexapeptide repeat proteins"/>
    <property type="match status" value="1"/>
</dbReference>
<dbReference type="GO" id="GO:0008360">
    <property type="term" value="P:regulation of cell shape"/>
    <property type="evidence" value="ECO:0007669"/>
    <property type="project" value="UniProtKB-KW"/>
</dbReference>
<keyword evidence="9 20" id="KW-0479">Metal-binding</keyword>
<evidence type="ECO:0000256" key="19">
    <source>
        <dbReference type="ARBA" id="ARBA00049628"/>
    </source>
</evidence>
<evidence type="ECO:0000256" key="12">
    <source>
        <dbReference type="ARBA" id="ARBA00022960"/>
    </source>
</evidence>
<dbReference type="InterPro" id="IPR038009">
    <property type="entry name" value="GlmU_C_LbH"/>
</dbReference>
<dbReference type="CDD" id="cd03353">
    <property type="entry name" value="LbH_GlmU_C"/>
    <property type="match status" value="1"/>
</dbReference>
<feature type="active site" description="Proton acceptor" evidence="20">
    <location>
        <position position="366"/>
    </location>
</feature>
<feature type="binding site" evidence="20">
    <location>
        <position position="336"/>
    </location>
    <ligand>
        <name>UDP-N-acetyl-alpha-D-glucosamine</name>
        <dbReference type="ChEBI" id="CHEBI:57705"/>
    </ligand>
</feature>
<evidence type="ECO:0000259" key="22">
    <source>
        <dbReference type="Pfam" id="PF25087"/>
    </source>
</evidence>
<dbReference type="PANTHER" id="PTHR43584">
    <property type="entry name" value="NUCLEOTIDYL TRANSFERASE"/>
    <property type="match status" value="1"/>
</dbReference>
<keyword evidence="16 20" id="KW-0961">Cell wall biogenesis/degradation</keyword>
<evidence type="ECO:0000256" key="2">
    <source>
        <dbReference type="ARBA" id="ARBA00005166"/>
    </source>
</evidence>
<dbReference type="PANTHER" id="PTHR43584:SF3">
    <property type="entry name" value="BIFUNCTIONAL PROTEIN GLMU"/>
    <property type="match status" value="1"/>
</dbReference>
<dbReference type="InterPro" id="IPR011004">
    <property type="entry name" value="Trimer_LpxA-like_sf"/>
</dbReference>
<evidence type="ECO:0000313" key="23">
    <source>
        <dbReference type="EMBL" id="OHW61766.1"/>
    </source>
</evidence>
<evidence type="ECO:0000256" key="7">
    <source>
        <dbReference type="ARBA" id="ARBA00022679"/>
    </source>
</evidence>
<dbReference type="InterPro" id="IPR018357">
    <property type="entry name" value="Hexapep_transf_CS"/>
</dbReference>
<keyword evidence="12 20" id="KW-0133">Cell shape</keyword>
<keyword evidence="24" id="KW-1185">Reference proteome</keyword>
<dbReference type="InterPro" id="IPR050065">
    <property type="entry name" value="GlmU-like"/>
</dbReference>
<evidence type="ECO:0000256" key="3">
    <source>
        <dbReference type="ARBA" id="ARBA00005208"/>
    </source>
</evidence>
<feature type="binding site" evidence="20">
    <location>
        <position position="173"/>
    </location>
    <ligand>
        <name>UDP-N-acetyl-alpha-D-glucosamine</name>
        <dbReference type="ChEBI" id="CHEBI:57705"/>
    </ligand>
</feature>
<dbReference type="UniPathway" id="UPA00113">
    <property type="reaction ID" value="UER00532"/>
</dbReference>
<name>A0A1S1V500_9FIRM</name>
<evidence type="ECO:0000256" key="15">
    <source>
        <dbReference type="ARBA" id="ARBA00023315"/>
    </source>
</evidence>
<keyword evidence="14 20" id="KW-0511">Multifunctional enzyme</keyword>
<dbReference type="InterPro" id="IPR005835">
    <property type="entry name" value="NTP_transferase_dom"/>
</dbReference>
<feature type="binding site" evidence="20">
    <location>
        <position position="231"/>
    </location>
    <ligand>
        <name>UDP-N-acetyl-alpha-D-glucosamine</name>
        <dbReference type="ChEBI" id="CHEBI:57705"/>
    </ligand>
</feature>
<evidence type="ECO:0000256" key="1">
    <source>
        <dbReference type="ARBA" id="ARBA00004496"/>
    </source>
</evidence>
<dbReference type="STRING" id="39480.EUAN_17690"/>
<evidence type="ECO:0000256" key="9">
    <source>
        <dbReference type="ARBA" id="ARBA00022723"/>
    </source>
</evidence>
<feature type="binding site" evidence="20">
    <location>
        <begin position="7"/>
        <end position="10"/>
    </location>
    <ligand>
        <name>UDP-N-acetyl-alpha-D-glucosamine</name>
        <dbReference type="ChEBI" id="CHEBI:57705"/>
    </ligand>
</feature>
<feature type="binding site" evidence="20">
    <location>
        <position position="354"/>
    </location>
    <ligand>
        <name>UDP-N-acetyl-alpha-D-glucosamine</name>
        <dbReference type="ChEBI" id="CHEBI:57705"/>
    </ligand>
</feature>
<dbReference type="GO" id="GO:0000902">
    <property type="term" value="P:cell morphogenesis"/>
    <property type="evidence" value="ECO:0007669"/>
    <property type="project" value="UniProtKB-UniRule"/>
</dbReference>
<dbReference type="GO" id="GO:0071555">
    <property type="term" value="P:cell wall organization"/>
    <property type="evidence" value="ECO:0007669"/>
    <property type="project" value="UniProtKB-KW"/>
</dbReference>
<accession>A0A1S1V500</accession>
<dbReference type="RefSeq" id="WP_071063751.1">
    <property type="nucleotide sequence ID" value="NZ_MKIE01000007.1"/>
</dbReference>
<keyword evidence="7 20" id="KW-0808">Transferase</keyword>
<evidence type="ECO:0000259" key="21">
    <source>
        <dbReference type="Pfam" id="PF00483"/>
    </source>
</evidence>
<evidence type="ECO:0000256" key="5">
    <source>
        <dbReference type="ARBA" id="ARBA00007947"/>
    </source>
</evidence>
<dbReference type="Proteomes" id="UP000180254">
    <property type="component" value="Unassembled WGS sequence"/>
</dbReference>
<dbReference type="EMBL" id="MKIE01000007">
    <property type="protein sequence ID" value="OHW61766.1"/>
    <property type="molecule type" value="Genomic_DNA"/>
</dbReference>
<evidence type="ECO:0000313" key="24">
    <source>
        <dbReference type="Proteomes" id="UP000180254"/>
    </source>
</evidence>
<keyword evidence="13 20" id="KW-0573">Peptidoglycan synthesis</keyword>
<comment type="function">
    <text evidence="19 20">Catalyzes the last two sequential reactions in the de novo biosynthetic pathway for UDP-N-acetylglucosamine (UDP-GlcNAc). The C-terminal domain catalyzes the transfer of acetyl group from acetyl coenzyme A to glucosamine-1-phosphate (GlcN-1-P) to produce N-acetylglucosamine-1-phosphate (GlcNAc-1-P), which is converted into UDP-GlcNAc by the transfer of uridine 5-monophosphate (from uridine 5-triphosphate), a reaction catalyzed by the N-terminal domain.</text>
</comment>
<dbReference type="PROSITE" id="PS00101">
    <property type="entry name" value="HEXAPEP_TRANSFERASES"/>
    <property type="match status" value="1"/>
</dbReference>
<feature type="domain" description="Mannose-1-phosphate guanyltransferase C-terminal" evidence="22">
    <location>
        <begin position="322"/>
        <end position="404"/>
    </location>
</feature>
<keyword evidence="6 20" id="KW-0963">Cytoplasm</keyword>
<evidence type="ECO:0000256" key="10">
    <source>
        <dbReference type="ARBA" id="ARBA00022737"/>
    </source>
</evidence>
<feature type="binding site" evidence="20">
    <location>
        <position position="380"/>
    </location>
    <ligand>
        <name>UDP-N-acetyl-alpha-D-glucosamine</name>
        <dbReference type="ChEBI" id="CHEBI:57705"/>
    </ligand>
</feature>
<dbReference type="AlphaFoldDB" id="A0A1S1V500"/>
<dbReference type="GO" id="GO:0006048">
    <property type="term" value="P:UDP-N-acetylglucosamine biosynthetic process"/>
    <property type="evidence" value="ECO:0007669"/>
    <property type="project" value="UniProtKB-UniPathway"/>
</dbReference>
<proteinExistence type="inferred from homology"/>
<dbReference type="InterPro" id="IPR005882">
    <property type="entry name" value="Bifunctional_GlmU"/>
</dbReference>
<dbReference type="SUPFAM" id="SSF51161">
    <property type="entry name" value="Trimeric LpxA-like enzymes"/>
    <property type="match status" value="1"/>
</dbReference>
<evidence type="ECO:0000256" key="13">
    <source>
        <dbReference type="ARBA" id="ARBA00022984"/>
    </source>
</evidence>